<evidence type="ECO:0000256" key="2">
    <source>
        <dbReference type="SAM" id="MobiDB-lite"/>
    </source>
</evidence>
<organism evidence="3 4">
    <name type="scientific">Dictyostelium firmibasis</name>
    <dbReference type="NCBI Taxonomy" id="79012"/>
    <lineage>
        <taxon>Eukaryota</taxon>
        <taxon>Amoebozoa</taxon>
        <taxon>Evosea</taxon>
        <taxon>Eumycetozoa</taxon>
        <taxon>Dictyostelia</taxon>
        <taxon>Dictyosteliales</taxon>
        <taxon>Dictyosteliaceae</taxon>
        <taxon>Dictyostelium</taxon>
    </lineage>
</organism>
<dbReference type="AlphaFoldDB" id="A0AAN7YM93"/>
<proteinExistence type="predicted"/>
<dbReference type="InterPro" id="IPR008615">
    <property type="entry name" value="FNIP"/>
</dbReference>
<dbReference type="PANTHER" id="PTHR32134:SF169">
    <property type="entry name" value="FNIP REPEAT-CONTAINING PROTEIN-RELATED"/>
    <property type="match status" value="1"/>
</dbReference>
<keyword evidence="1" id="KW-0677">Repeat</keyword>
<name>A0AAN7YM93_9MYCE</name>
<evidence type="ECO:0008006" key="5">
    <source>
        <dbReference type="Google" id="ProtNLM"/>
    </source>
</evidence>
<dbReference type="InterPro" id="IPR051251">
    <property type="entry name" value="STK_FNIP-Repeat"/>
</dbReference>
<keyword evidence="4" id="KW-1185">Reference proteome</keyword>
<evidence type="ECO:0000313" key="4">
    <source>
        <dbReference type="Proteomes" id="UP001344447"/>
    </source>
</evidence>
<comment type="caution">
    <text evidence="3">The sequence shown here is derived from an EMBL/GenBank/DDBJ whole genome shotgun (WGS) entry which is preliminary data.</text>
</comment>
<gene>
    <name evidence="3" type="ORF">RB653_007718</name>
</gene>
<reference evidence="3 4" key="1">
    <citation type="submission" date="2023-11" db="EMBL/GenBank/DDBJ databases">
        <title>Dfirmibasis_genome.</title>
        <authorList>
            <person name="Edelbroek B."/>
            <person name="Kjellin J."/>
            <person name="Jerlstrom-Hultqvist J."/>
            <person name="Soderbom F."/>
        </authorList>
    </citation>
    <scope>NUCLEOTIDE SEQUENCE [LARGE SCALE GENOMIC DNA]</scope>
    <source>
        <strain evidence="3 4">TNS-C-14</strain>
    </source>
</reference>
<feature type="compositionally biased region" description="Low complexity" evidence="2">
    <location>
        <begin position="143"/>
        <end position="153"/>
    </location>
</feature>
<feature type="region of interest" description="Disordered" evidence="2">
    <location>
        <begin position="134"/>
        <end position="153"/>
    </location>
</feature>
<protein>
    <recommendedName>
        <fullName evidence="5">FNIP repeat-containing protein</fullName>
    </recommendedName>
</protein>
<evidence type="ECO:0000256" key="1">
    <source>
        <dbReference type="ARBA" id="ARBA00022737"/>
    </source>
</evidence>
<dbReference type="PANTHER" id="PTHR32134">
    <property type="entry name" value="FNIP REPEAT-CONTAINING PROTEIN"/>
    <property type="match status" value="1"/>
</dbReference>
<dbReference type="Pfam" id="PF05725">
    <property type="entry name" value="FNIP"/>
    <property type="match status" value="3"/>
</dbReference>
<accession>A0AAN7YM93</accession>
<dbReference type="EMBL" id="JAVFKY010000005">
    <property type="protein sequence ID" value="KAK5576574.1"/>
    <property type="molecule type" value="Genomic_DNA"/>
</dbReference>
<sequence length="775" mass="90238">MERILISWLLSKNDLESTKFLKKISDNGLFITIESLENFFQPFLSPLNIFENDKIEKELKYGLEDSEIMNLYEMLKNLIITNRGKKPSKNYFVYSFKDSMFNELLNEIKTSNVTCLPILIYCLDLIRNNKNQLTKPKLDSTQNNNYNNNNNNNNNKCDMDNSIVFFKIWRNSVIKNEIMSEIKKLNNHLEKFTFYSISELEKYKYKNYLNHVVLDFKKVMEKNLFRYEGDMINNYFERFLPSKIKTLEINGGYNFYIKPSSFPSSLIELHFETGGDFKIGEKRITINYPVDSKFFNYFKNLKKVIFDDNFNSVINENSIPEGVEYIKFKNDHLDFLINPKIFPKTLKTIKICENKNNLINKIQNNEKESTILLPNTIETLISKGNSIFLSNNFNNENLTNLNINMWPKNLVIKKDTFPQNLKILTLGGLTEIKKNSFPNSITRLTLTNYFKIIQPGMLPNNLEYLSFQEKQKNQQKNTIKSPTLTKRYQQTLTKGSLPTTLKILKLGEHHFYMDVLANGILTPFHCSLKKLSIIIRNPLEFKLPSNNLKVESEIIERAVKWRKNKFIPETLKHIVCKTNSKYPLLLNQLLNEPFIVGIPATIKLDEQSLDELPPISMLKSLTSLKIHDSFDKLIYTNQLPINSLNHLNFGYLNSKFSKNIITNSLPFGLKTLMLPPLFDCILNIDEHLPNLELLVIGLSNPSNIIYDPLKSLNLKLVIVFNENKKFLFNNNNNSNNSDNNNNNNNNNNFKTLLEPILKITPSTTQLKMIISKIIK</sequence>
<evidence type="ECO:0000313" key="3">
    <source>
        <dbReference type="EMBL" id="KAK5576574.1"/>
    </source>
</evidence>
<dbReference type="Proteomes" id="UP001344447">
    <property type="component" value="Unassembled WGS sequence"/>
</dbReference>